<keyword evidence="1" id="KW-1133">Transmembrane helix</keyword>
<evidence type="ECO:0000256" key="1">
    <source>
        <dbReference type="SAM" id="Phobius"/>
    </source>
</evidence>
<evidence type="ECO:0000313" key="2">
    <source>
        <dbReference type="EMBL" id="TKG58455.1"/>
    </source>
</evidence>
<proteinExistence type="predicted"/>
<feature type="transmembrane region" description="Helical" evidence="1">
    <location>
        <begin position="82"/>
        <end position="104"/>
    </location>
</feature>
<comment type="caution">
    <text evidence="2">The sequence shown here is derived from an EMBL/GenBank/DDBJ whole genome shotgun (WGS) entry which is preliminary data.</text>
</comment>
<protein>
    <submittedName>
        <fullName evidence="2">Uncharacterized protein</fullName>
    </submittedName>
</protein>
<dbReference type="RefSeq" id="WP_116051720.1">
    <property type="nucleotide sequence ID" value="NZ_SWMS01000053.1"/>
</dbReference>
<feature type="transmembrane region" description="Helical" evidence="1">
    <location>
        <begin position="50"/>
        <end position="70"/>
    </location>
</feature>
<feature type="transmembrane region" description="Helical" evidence="1">
    <location>
        <begin position="12"/>
        <end position="30"/>
    </location>
</feature>
<reference evidence="2 3" key="1">
    <citation type="journal article" date="2015" name="Antonie Van Leeuwenhoek">
        <title>Prauserella endophytica sp. nov., an endophytic actinobacterium isolated from Tamarix taklamakanensis.</title>
        <authorList>
            <person name="Liu J.M."/>
            <person name="Habden X."/>
            <person name="Guo L."/>
            <person name="Tuo L."/>
            <person name="Jiang Z.K."/>
            <person name="Liu S.W."/>
            <person name="Liu X.F."/>
            <person name="Chen L."/>
            <person name="Li R.F."/>
            <person name="Zhang Y.Q."/>
            <person name="Sun C.H."/>
        </authorList>
    </citation>
    <scope>NUCLEOTIDE SEQUENCE [LARGE SCALE GENOMIC DNA]</scope>
    <source>
        <strain evidence="2 3">CGMCC 4.7182</strain>
    </source>
</reference>
<keyword evidence="1" id="KW-0472">Membrane</keyword>
<keyword evidence="1" id="KW-0812">Transmembrane</keyword>
<accession>A0ABY2RSF1</accession>
<name>A0ABY2RSF1_9PSEU</name>
<dbReference type="EMBL" id="SWMS01000053">
    <property type="protein sequence ID" value="TKG58455.1"/>
    <property type="molecule type" value="Genomic_DNA"/>
</dbReference>
<keyword evidence="3" id="KW-1185">Reference proteome</keyword>
<evidence type="ECO:0000313" key="3">
    <source>
        <dbReference type="Proteomes" id="UP000309992"/>
    </source>
</evidence>
<gene>
    <name evidence="2" type="ORF">FCN18_37880</name>
</gene>
<organism evidence="2 3">
    <name type="scientific">Prauserella endophytica</name>
    <dbReference type="NCBI Taxonomy" id="1592324"/>
    <lineage>
        <taxon>Bacteria</taxon>
        <taxon>Bacillati</taxon>
        <taxon>Actinomycetota</taxon>
        <taxon>Actinomycetes</taxon>
        <taxon>Pseudonocardiales</taxon>
        <taxon>Pseudonocardiaceae</taxon>
        <taxon>Prauserella</taxon>
        <taxon>Prauserella coralliicola group</taxon>
    </lineage>
</organism>
<sequence>MIVTHLLRAHRIGYMAAIAAAMSALAWAFGVSAINVDLDPLTPPHKVPTVELICLVAAVVLAALARPRFWHWERFGGLRTRLAAAAVPVIGTLLVMLPLLASVMRLPEGVAWVWLLPNVIILSGTTFTLSALLSPALAAAAVTTAYLSNVVLTASGHDPGVLASYPGVNVNWSLATISVLAAVGVHAYSHGTSRWAQGLIRNA</sequence>
<dbReference type="Proteomes" id="UP000309992">
    <property type="component" value="Unassembled WGS sequence"/>
</dbReference>